<evidence type="ECO:0000256" key="1">
    <source>
        <dbReference type="ARBA" id="ARBA00004533"/>
    </source>
</evidence>
<dbReference type="InterPro" id="IPR004960">
    <property type="entry name" value="LipA_acyltrans"/>
</dbReference>
<dbReference type="Proteomes" id="UP000543030">
    <property type="component" value="Unassembled WGS sequence"/>
</dbReference>
<evidence type="ECO:0000256" key="2">
    <source>
        <dbReference type="ARBA" id="ARBA00022475"/>
    </source>
</evidence>
<proteinExistence type="predicted"/>
<protein>
    <submittedName>
        <fullName evidence="7">Putative LPLAT superfamily acyltransferase</fullName>
    </submittedName>
</protein>
<dbReference type="EMBL" id="JACHHN010000003">
    <property type="protein sequence ID" value="MBB5191266.1"/>
    <property type="molecule type" value="Genomic_DNA"/>
</dbReference>
<evidence type="ECO:0000256" key="3">
    <source>
        <dbReference type="ARBA" id="ARBA00022519"/>
    </source>
</evidence>
<dbReference type="AlphaFoldDB" id="A0A840RFY4"/>
<evidence type="ECO:0000313" key="8">
    <source>
        <dbReference type="Proteomes" id="UP000543030"/>
    </source>
</evidence>
<keyword evidence="3" id="KW-0997">Cell inner membrane</keyword>
<evidence type="ECO:0000313" key="7">
    <source>
        <dbReference type="EMBL" id="MBB5191266.1"/>
    </source>
</evidence>
<dbReference type="Pfam" id="PF03279">
    <property type="entry name" value="Lip_A_acyltrans"/>
    <property type="match status" value="1"/>
</dbReference>
<comment type="subcellular location">
    <subcellularLocation>
        <location evidence="1">Cell inner membrane</location>
    </subcellularLocation>
</comment>
<evidence type="ECO:0000256" key="4">
    <source>
        <dbReference type="ARBA" id="ARBA00022679"/>
    </source>
</evidence>
<name>A0A840RFY4_9NEIS</name>
<reference evidence="7 8" key="1">
    <citation type="submission" date="2020-08" db="EMBL/GenBank/DDBJ databases">
        <title>Genomic Encyclopedia of Type Strains, Phase IV (KMG-IV): sequencing the most valuable type-strain genomes for metagenomic binning, comparative biology and taxonomic classification.</title>
        <authorList>
            <person name="Goeker M."/>
        </authorList>
    </citation>
    <scope>NUCLEOTIDE SEQUENCE [LARGE SCALE GENOMIC DNA]</scope>
    <source>
        <strain evidence="7 8">DSM 18233</strain>
    </source>
</reference>
<dbReference type="RefSeq" id="WP_246428646.1">
    <property type="nucleotide sequence ID" value="NZ_JACHHN010000003.1"/>
</dbReference>
<keyword evidence="2" id="KW-1003">Cell membrane</keyword>
<evidence type="ECO:0000256" key="6">
    <source>
        <dbReference type="ARBA" id="ARBA00023315"/>
    </source>
</evidence>
<organism evidence="7 8">
    <name type="scientific">Silvimonas terrae</name>
    <dbReference type="NCBI Taxonomy" id="300266"/>
    <lineage>
        <taxon>Bacteria</taxon>
        <taxon>Pseudomonadati</taxon>
        <taxon>Pseudomonadota</taxon>
        <taxon>Betaproteobacteria</taxon>
        <taxon>Neisseriales</taxon>
        <taxon>Chitinibacteraceae</taxon>
        <taxon>Silvimonas</taxon>
    </lineage>
</organism>
<dbReference type="CDD" id="cd07984">
    <property type="entry name" value="LPLAT_LABLAT-like"/>
    <property type="match status" value="1"/>
</dbReference>
<gene>
    <name evidence="7" type="ORF">HNQ50_001989</name>
</gene>
<dbReference type="GO" id="GO:0016746">
    <property type="term" value="F:acyltransferase activity"/>
    <property type="evidence" value="ECO:0007669"/>
    <property type="project" value="UniProtKB-KW"/>
</dbReference>
<comment type="caution">
    <text evidence="7">The sequence shown here is derived from an EMBL/GenBank/DDBJ whole genome shotgun (WGS) entry which is preliminary data.</text>
</comment>
<keyword evidence="6 7" id="KW-0012">Acyltransferase</keyword>
<dbReference type="PANTHER" id="PTHR30606:SF9">
    <property type="entry name" value="LIPID A BIOSYNTHESIS LAUROYLTRANSFERASE"/>
    <property type="match status" value="1"/>
</dbReference>
<dbReference type="GO" id="GO:0005886">
    <property type="term" value="C:plasma membrane"/>
    <property type="evidence" value="ECO:0007669"/>
    <property type="project" value="UniProtKB-SubCell"/>
</dbReference>
<evidence type="ECO:0000256" key="5">
    <source>
        <dbReference type="ARBA" id="ARBA00023136"/>
    </source>
</evidence>
<dbReference type="PANTHER" id="PTHR30606">
    <property type="entry name" value="LIPID A BIOSYNTHESIS LAUROYL ACYLTRANSFERASE"/>
    <property type="match status" value="1"/>
</dbReference>
<sequence length="313" mass="34847">MMHWARMGEAGFVSGMKFLFTVYRWLGRWPFRIALYPVLAWYVATRAIARTSSREYLAQLHQYTGGQSPQPTLLNVLRHFGAFAETLLDKLLVWSAPERIGNVVVQGGEPLIEMLEAGQGGVMVASHIGNFELCRALAKQRRATLKLTIFTHTRHAQQFNRLMRELAPGSQVDLIQVTDLSSATAVLLAERVARGEFIVIAGDRIPVSDQGRSVPVSFLGAPAQLPVGPYMIAAILKCPVFAVIASKRATETHITIAKMADAVSLPRQNRMVMVSQLAQQYADLLAQECQLAPLQWFNFYPFWAQARTQEAHA</sequence>
<keyword evidence="8" id="KW-1185">Reference proteome</keyword>
<keyword evidence="5" id="KW-0472">Membrane</keyword>
<keyword evidence="4 7" id="KW-0808">Transferase</keyword>
<dbReference type="GO" id="GO:0009247">
    <property type="term" value="P:glycolipid biosynthetic process"/>
    <property type="evidence" value="ECO:0007669"/>
    <property type="project" value="UniProtKB-ARBA"/>
</dbReference>
<accession>A0A840RFY4</accession>